<evidence type="ECO:0000256" key="5">
    <source>
        <dbReference type="HAMAP-Rule" id="MF_01073"/>
    </source>
</evidence>
<dbReference type="Proteomes" id="UP000240989">
    <property type="component" value="Unassembled WGS sequence"/>
</dbReference>
<dbReference type="GO" id="GO:0043565">
    <property type="term" value="F:sequence-specific DNA binding"/>
    <property type="evidence" value="ECO:0007669"/>
    <property type="project" value="UniProtKB-UniRule"/>
</dbReference>
<evidence type="ECO:0000259" key="7">
    <source>
        <dbReference type="Pfam" id="PF17414"/>
    </source>
</evidence>
<dbReference type="EMBL" id="PYOY01000001">
    <property type="protein sequence ID" value="PSX09985.1"/>
    <property type="molecule type" value="Genomic_DNA"/>
</dbReference>
<evidence type="ECO:0000313" key="10">
    <source>
        <dbReference type="Proteomes" id="UP000240989"/>
    </source>
</evidence>
<dbReference type="GO" id="GO:0005737">
    <property type="term" value="C:cytoplasm"/>
    <property type="evidence" value="ECO:0007669"/>
    <property type="project" value="UniProtKB-SubCell"/>
</dbReference>
<keyword evidence="2 5" id="KW-0132">Cell division</keyword>
<keyword evidence="3 5" id="KW-0238">DNA-binding</keyword>
<evidence type="ECO:0000313" key="9">
    <source>
        <dbReference type="EMBL" id="PSX12153.1"/>
    </source>
</evidence>
<evidence type="ECO:0000256" key="2">
    <source>
        <dbReference type="ARBA" id="ARBA00022618"/>
    </source>
</evidence>
<feature type="domain" description="MatP C-terminal ribbon-helix-helix" evidence="7">
    <location>
        <begin position="88"/>
        <end position="147"/>
    </location>
</feature>
<dbReference type="RefSeq" id="WP_005367865.1">
    <property type="nucleotide sequence ID" value="NZ_JAKJTG010000021.1"/>
</dbReference>
<comment type="subcellular location">
    <subcellularLocation>
        <location evidence="5">Cytoplasm</location>
    </subcellularLocation>
</comment>
<dbReference type="GO" id="GO:0051301">
    <property type="term" value="P:cell division"/>
    <property type="evidence" value="ECO:0007669"/>
    <property type="project" value="UniProtKB-UniRule"/>
</dbReference>
<dbReference type="InterPro" id="IPR009390">
    <property type="entry name" value="MatP"/>
</dbReference>
<gene>
    <name evidence="5" type="primary">matP</name>
    <name evidence="9" type="ORF">C0W27_02875</name>
    <name evidence="8" type="ORF">C0W41_04095</name>
</gene>
<dbReference type="Pfam" id="PF17414">
    <property type="entry name" value="MatP_C"/>
    <property type="match status" value="1"/>
</dbReference>
<reference evidence="10 11" key="1">
    <citation type="submission" date="2018-01" db="EMBL/GenBank/DDBJ databases">
        <title>Whole genome sequencing of Histamine producing bacteria.</title>
        <authorList>
            <person name="Butler K."/>
        </authorList>
    </citation>
    <scope>NUCLEOTIDE SEQUENCE [LARGE SCALE GENOMIC DNA]</scope>
    <source>
        <strain evidence="8 11">A2-1</strain>
        <strain evidence="9 10">A6-1</strain>
    </source>
</reference>
<evidence type="ECO:0000256" key="4">
    <source>
        <dbReference type="ARBA" id="ARBA00023306"/>
    </source>
</evidence>
<feature type="domain" description="MatP N-terminal" evidence="6">
    <location>
        <begin position="2"/>
        <end position="85"/>
    </location>
</feature>
<accession>A0A0D8PKN6</accession>
<dbReference type="Proteomes" id="UP000241440">
    <property type="component" value="Unassembled WGS sequence"/>
</dbReference>
<dbReference type="Gene3D" id="1.10.1220.10">
    <property type="entry name" value="Met repressor-like"/>
    <property type="match status" value="1"/>
</dbReference>
<name>A0A0D8PKN6_PHOAN</name>
<dbReference type="InterPro" id="IPR035087">
    <property type="entry name" value="MatP_N"/>
</dbReference>
<dbReference type="NCBIfam" id="NF003471">
    <property type="entry name" value="PRK05097.1"/>
    <property type="match status" value="1"/>
</dbReference>
<evidence type="ECO:0000256" key="1">
    <source>
        <dbReference type="ARBA" id="ARBA00022490"/>
    </source>
</evidence>
<evidence type="ECO:0000256" key="3">
    <source>
        <dbReference type="ARBA" id="ARBA00023125"/>
    </source>
</evidence>
<evidence type="ECO:0000313" key="8">
    <source>
        <dbReference type="EMBL" id="PSX09985.1"/>
    </source>
</evidence>
<comment type="subunit">
    <text evidence="5">Homodimer.</text>
</comment>
<keyword evidence="1 5" id="KW-0963">Cytoplasm</keyword>
<dbReference type="Gene3D" id="1.20.1270.380">
    <property type="entry name" value="MatP, N-terminal domain"/>
    <property type="match status" value="1"/>
</dbReference>
<dbReference type="InterPro" id="IPR013321">
    <property type="entry name" value="Arc_rbn_hlx_hlx"/>
</dbReference>
<organism evidence="8 11">
    <name type="scientific">Photobacterium angustum</name>
    <dbReference type="NCBI Taxonomy" id="661"/>
    <lineage>
        <taxon>Bacteria</taxon>
        <taxon>Pseudomonadati</taxon>
        <taxon>Pseudomonadota</taxon>
        <taxon>Gammaproteobacteria</taxon>
        <taxon>Vibrionales</taxon>
        <taxon>Vibrionaceae</taxon>
        <taxon>Photobacterium</taxon>
    </lineage>
</organism>
<protein>
    <recommendedName>
        <fullName evidence="5">Macrodomain Ter protein</fullName>
    </recommendedName>
</protein>
<dbReference type="EMBL" id="PYOU01000002">
    <property type="protein sequence ID" value="PSX12153.1"/>
    <property type="molecule type" value="Genomic_DNA"/>
</dbReference>
<dbReference type="HAMAP" id="MF_01073">
    <property type="entry name" value="MatP"/>
    <property type="match status" value="1"/>
</dbReference>
<dbReference type="AlphaFoldDB" id="A0A0D8PKN6"/>
<sequence>MKYQQLENLEAGWKWAYLVKKHKEGESITRFIDRSEAEAAVEALLDIEHEPTKVIEWISSNMSLALENKLKQAIRAKRKRHFNAEQVHTRKKSIDLDFRVWEKLAEKSQELGSTLSDTIEYLISESNRTELANKQVSDIKNNLTELLNIESFDK</sequence>
<dbReference type="Pfam" id="PF06303">
    <property type="entry name" value="MatP"/>
    <property type="match status" value="1"/>
</dbReference>
<keyword evidence="10" id="KW-1185">Reference proteome</keyword>
<evidence type="ECO:0000313" key="11">
    <source>
        <dbReference type="Proteomes" id="UP000241440"/>
    </source>
</evidence>
<keyword evidence="4 5" id="KW-0131">Cell cycle</keyword>
<dbReference type="GeneID" id="61227730"/>
<proteinExistence type="inferred from homology"/>
<dbReference type="InterPro" id="IPR038339">
    <property type="entry name" value="MatP_N_sf"/>
</dbReference>
<comment type="caution">
    <text evidence="8">The sequence shown here is derived from an EMBL/GenBank/DDBJ whole genome shotgun (WGS) entry which is preliminary data.</text>
</comment>
<evidence type="ECO:0000259" key="6">
    <source>
        <dbReference type="Pfam" id="PF06303"/>
    </source>
</evidence>
<comment type="similarity">
    <text evidence="5">Belongs to the MatP family.</text>
</comment>
<dbReference type="GO" id="GO:0006355">
    <property type="term" value="P:regulation of DNA-templated transcription"/>
    <property type="evidence" value="ECO:0007669"/>
    <property type="project" value="InterPro"/>
</dbReference>
<dbReference type="InterPro" id="IPR035375">
    <property type="entry name" value="MatP_C"/>
</dbReference>
<comment type="function">
    <text evidence="5">Required for spatial organization of the terminus region of the chromosome (Ter macrodomain) during the cell cycle. Prevents early segregation of duplicated Ter macrodomains during cell division. Binds specifically to matS, which is a 13 bp signature motif repeated within the Ter macrodomain.</text>
</comment>